<dbReference type="Gene3D" id="3.40.50.1820">
    <property type="entry name" value="alpha/beta hydrolase"/>
    <property type="match status" value="1"/>
</dbReference>
<dbReference type="SUPFAM" id="SSF53474">
    <property type="entry name" value="alpha/beta-Hydrolases"/>
    <property type="match status" value="1"/>
</dbReference>
<dbReference type="InterPro" id="IPR029058">
    <property type="entry name" value="AB_hydrolase_fold"/>
</dbReference>
<dbReference type="InterPro" id="IPR000073">
    <property type="entry name" value="AB_hydrolase_1"/>
</dbReference>
<dbReference type="EMBL" id="CP015163">
    <property type="protein sequence ID" value="AXB47425.1"/>
    <property type="molecule type" value="Genomic_DNA"/>
</dbReference>
<evidence type="ECO:0000313" key="3">
    <source>
        <dbReference type="EMBL" id="AXB47425.1"/>
    </source>
</evidence>
<gene>
    <name evidence="3" type="ORF">A4R43_37360</name>
</gene>
<keyword evidence="1" id="KW-0732">Signal</keyword>
<evidence type="ECO:0000313" key="4">
    <source>
        <dbReference type="Proteomes" id="UP000250434"/>
    </source>
</evidence>
<dbReference type="Proteomes" id="UP000250434">
    <property type="component" value="Chromosome"/>
</dbReference>
<sequence>MVLVVVLLAGLLTATPATATGRQTHTGVIDGAAFRVETPERWNGTLVLYSHAYFSDGLPIPPEVWLANRKETEHWLLANGYALAASDYQGRFGFAVEPALRDQIAVLDWFERNVGKPRRTVASGMSMGGGIAVLLAERNPRRISGVVATCADLDHLAPYNMSLDVTFAIRTLLAPGEDIDLVLADDPAASTQALLTAIERALATPEGRARLALAGAFANLPPWRHAHHAPPVELVERIKQQAAWAEGSASALGPAGRADLERRAGGNPAWNVGVDYGRQLARSSQRGLVEEAYRAAGLDLGADLARLAAEPRIFPDAWATGYMYRYAIPRGITPAPVLTLHNTADGGASTDQENWYAAQVAARGDQDRLRQLFSDRGNHCAFSGAEEIVSLRTMFTRVETGRWPDTSPGALNAEVAEFGPEYQVVTNFGDFADAVLGPSFVEHRPAGLQRASR</sequence>
<feature type="domain" description="AB hydrolase-1" evidence="2">
    <location>
        <begin position="102"/>
        <end position="190"/>
    </location>
</feature>
<accession>A0A344LHA1</accession>
<reference evidence="3 4" key="1">
    <citation type="submission" date="2016-04" db="EMBL/GenBank/DDBJ databases">
        <title>Complete genome sequence and analysis of deep-sea sediment isolate, Amycolatopsis sp. WP1.</title>
        <authorList>
            <person name="Wang H."/>
            <person name="Chen S."/>
            <person name="Wu Q."/>
        </authorList>
    </citation>
    <scope>NUCLEOTIDE SEQUENCE [LARGE SCALE GENOMIC DNA]</scope>
    <source>
        <strain evidence="3 4">WP1</strain>
    </source>
</reference>
<organism evidence="3 4">
    <name type="scientific">Amycolatopsis albispora</name>
    <dbReference type="NCBI Taxonomy" id="1804986"/>
    <lineage>
        <taxon>Bacteria</taxon>
        <taxon>Bacillati</taxon>
        <taxon>Actinomycetota</taxon>
        <taxon>Actinomycetes</taxon>
        <taxon>Pseudonocardiales</taxon>
        <taxon>Pseudonocardiaceae</taxon>
        <taxon>Amycolatopsis</taxon>
    </lineage>
</organism>
<evidence type="ECO:0000259" key="2">
    <source>
        <dbReference type="Pfam" id="PF00561"/>
    </source>
</evidence>
<feature type="signal peptide" evidence="1">
    <location>
        <begin position="1"/>
        <end position="19"/>
    </location>
</feature>
<proteinExistence type="predicted"/>
<dbReference type="KEGG" id="aab:A4R43_37360"/>
<dbReference type="GO" id="GO:0003824">
    <property type="term" value="F:catalytic activity"/>
    <property type="evidence" value="ECO:0007669"/>
    <property type="project" value="UniProtKB-ARBA"/>
</dbReference>
<feature type="chain" id="PRO_5016963635" description="AB hydrolase-1 domain-containing protein" evidence="1">
    <location>
        <begin position="20"/>
        <end position="453"/>
    </location>
</feature>
<dbReference type="AlphaFoldDB" id="A0A344LHA1"/>
<name>A0A344LHA1_9PSEU</name>
<keyword evidence="4" id="KW-1185">Reference proteome</keyword>
<dbReference type="Pfam" id="PF00561">
    <property type="entry name" value="Abhydrolase_1"/>
    <property type="match status" value="1"/>
</dbReference>
<protein>
    <recommendedName>
        <fullName evidence="2">AB hydrolase-1 domain-containing protein</fullName>
    </recommendedName>
</protein>
<evidence type="ECO:0000256" key="1">
    <source>
        <dbReference type="SAM" id="SignalP"/>
    </source>
</evidence>